<dbReference type="Proteomes" id="UP000186594">
    <property type="component" value="Unassembled WGS sequence"/>
</dbReference>
<dbReference type="CDD" id="cd13732">
    <property type="entry name" value="HFD_CENP-W"/>
    <property type="match status" value="1"/>
</dbReference>
<dbReference type="GO" id="GO:0046982">
    <property type="term" value="F:protein heterodimerization activity"/>
    <property type="evidence" value="ECO:0007669"/>
    <property type="project" value="InterPro"/>
</dbReference>
<accession>A0A1U7LQA8</accession>
<dbReference type="AlphaFoldDB" id="A0A1U7LQA8"/>
<dbReference type="OMA" id="YILFMQE"/>
<comment type="subcellular location">
    <subcellularLocation>
        <location evidence="2">Chromosome</location>
        <location evidence="2">Centromere</location>
        <location evidence="2">Kinetochore</location>
    </subcellularLocation>
    <subcellularLocation>
        <location evidence="1">Nucleus</location>
    </subcellularLocation>
</comment>
<dbReference type="Pfam" id="PF15510">
    <property type="entry name" value="CENP-W"/>
    <property type="match status" value="1"/>
</dbReference>
<dbReference type="InterPro" id="IPR052484">
    <property type="entry name" value="CENP-W/WIP1"/>
</dbReference>
<dbReference type="OrthoDB" id="2543597at2759"/>
<reference evidence="8 9" key="1">
    <citation type="submission" date="2016-04" db="EMBL/GenBank/DDBJ databases">
        <title>Evolutionary innovation and constraint leading to complex multicellularity in the Ascomycota.</title>
        <authorList>
            <person name="Cisse O."/>
            <person name="Nguyen A."/>
            <person name="Hewitt D.A."/>
            <person name="Jedd G."/>
            <person name="Stajich J.E."/>
        </authorList>
    </citation>
    <scope>NUCLEOTIDE SEQUENCE [LARGE SCALE GENOMIC DNA]</scope>
    <source>
        <strain evidence="8 9">DAH-3</strain>
    </source>
</reference>
<dbReference type="GO" id="GO:0005654">
    <property type="term" value="C:nucleoplasm"/>
    <property type="evidence" value="ECO:0007669"/>
    <property type="project" value="TreeGrafter"/>
</dbReference>
<dbReference type="PANTHER" id="PTHR34832">
    <property type="entry name" value="CENTROMERE PROTEIN W"/>
    <property type="match status" value="1"/>
</dbReference>
<evidence type="ECO:0000313" key="9">
    <source>
        <dbReference type="Proteomes" id="UP000186594"/>
    </source>
</evidence>
<evidence type="ECO:0000256" key="1">
    <source>
        <dbReference type="ARBA" id="ARBA00004123"/>
    </source>
</evidence>
<keyword evidence="4" id="KW-0995">Kinetochore</keyword>
<dbReference type="GO" id="GO:0051382">
    <property type="term" value="P:kinetochore assembly"/>
    <property type="evidence" value="ECO:0007669"/>
    <property type="project" value="InterPro"/>
</dbReference>
<evidence type="ECO:0000313" key="8">
    <source>
        <dbReference type="EMBL" id="OLL24856.1"/>
    </source>
</evidence>
<dbReference type="GO" id="GO:0003677">
    <property type="term" value="F:DNA binding"/>
    <property type="evidence" value="ECO:0007669"/>
    <property type="project" value="InterPro"/>
</dbReference>
<keyword evidence="6" id="KW-0137">Centromere</keyword>
<evidence type="ECO:0000256" key="4">
    <source>
        <dbReference type="ARBA" id="ARBA00022838"/>
    </source>
</evidence>
<sequence length="76" mass="8802">MAKIYPRSTLKRIVKAHRPKHKIGRNVDTLMFLDLTVFMSKLIKESKLQMRESGEKSLRAIHVEKATERALAEMHG</sequence>
<dbReference type="STRING" id="1198029.A0A1U7LQA8"/>
<keyword evidence="5" id="KW-0539">Nucleus</keyword>
<dbReference type="InterPro" id="IPR009072">
    <property type="entry name" value="Histone-fold"/>
</dbReference>
<evidence type="ECO:0000256" key="5">
    <source>
        <dbReference type="ARBA" id="ARBA00023242"/>
    </source>
</evidence>
<name>A0A1U7LQA8_NEOID</name>
<dbReference type="EMBL" id="LXFE01000595">
    <property type="protein sequence ID" value="OLL24856.1"/>
    <property type="molecule type" value="Genomic_DNA"/>
</dbReference>
<dbReference type="GO" id="GO:0007059">
    <property type="term" value="P:chromosome segregation"/>
    <property type="evidence" value="ECO:0007669"/>
    <property type="project" value="TreeGrafter"/>
</dbReference>
<gene>
    <name evidence="8" type="ORF">NEOLI_002853</name>
</gene>
<evidence type="ECO:0000256" key="7">
    <source>
        <dbReference type="ARBA" id="ARBA00038432"/>
    </source>
</evidence>
<keyword evidence="3" id="KW-0158">Chromosome</keyword>
<dbReference type="SUPFAM" id="SSF47113">
    <property type="entry name" value="Histone-fold"/>
    <property type="match status" value="1"/>
</dbReference>
<dbReference type="Gene3D" id="1.10.20.10">
    <property type="entry name" value="Histone, subunit A"/>
    <property type="match status" value="1"/>
</dbReference>
<dbReference type="GO" id="GO:0000278">
    <property type="term" value="P:mitotic cell cycle"/>
    <property type="evidence" value="ECO:0007669"/>
    <property type="project" value="InterPro"/>
</dbReference>
<dbReference type="PANTHER" id="PTHR34832:SF1">
    <property type="entry name" value="CENTROMERE PROTEIN W"/>
    <property type="match status" value="1"/>
</dbReference>
<evidence type="ECO:0000256" key="6">
    <source>
        <dbReference type="ARBA" id="ARBA00023328"/>
    </source>
</evidence>
<comment type="caution">
    <text evidence="8">The sequence shown here is derived from an EMBL/GenBank/DDBJ whole genome shotgun (WGS) entry which is preliminary data.</text>
</comment>
<comment type="similarity">
    <text evidence="7">Belongs to the CENP-W/WIP1 family.</text>
</comment>
<dbReference type="GO" id="GO:0000776">
    <property type="term" value="C:kinetochore"/>
    <property type="evidence" value="ECO:0007669"/>
    <property type="project" value="UniProtKB-KW"/>
</dbReference>
<keyword evidence="9" id="KW-1185">Reference proteome</keyword>
<evidence type="ECO:0000256" key="2">
    <source>
        <dbReference type="ARBA" id="ARBA00004629"/>
    </source>
</evidence>
<organism evidence="8 9">
    <name type="scientific">Neolecta irregularis (strain DAH-3)</name>
    <dbReference type="NCBI Taxonomy" id="1198029"/>
    <lineage>
        <taxon>Eukaryota</taxon>
        <taxon>Fungi</taxon>
        <taxon>Dikarya</taxon>
        <taxon>Ascomycota</taxon>
        <taxon>Taphrinomycotina</taxon>
        <taxon>Neolectales</taxon>
        <taxon>Neolectaceae</taxon>
        <taxon>Neolecta</taxon>
    </lineage>
</organism>
<proteinExistence type="inferred from homology"/>
<protein>
    <submittedName>
        <fullName evidence="8">Centromere protein W</fullName>
    </submittedName>
</protein>
<dbReference type="InterPro" id="IPR028847">
    <property type="entry name" value="CENP-W"/>
</dbReference>
<evidence type="ECO:0000256" key="3">
    <source>
        <dbReference type="ARBA" id="ARBA00022454"/>
    </source>
</evidence>